<evidence type="ECO:0000313" key="2">
    <source>
        <dbReference type="Proteomes" id="UP000593562"/>
    </source>
</evidence>
<gene>
    <name evidence="1" type="ORF">HS088_TW22G00574</name>
</gene>
<accession>A0A7J7BYB4</accession>
<sequence length="114" mass="13349">MNLNNWCSNTGCGSSDIGYDRIVSFKVTEVNESKRSRWRVLWRKIVKERKKMFNCLSSPVLHYSYDPYAYSMNFDQGSIWVDDQDDISRSFSARFAVPSRIFDKDDRTLASLEV</sequence>
<name>A0A7J7BYB4_TRIWF</name>
<dbReference type="PANTHER" id="PTHR33168">
    <property type="entry name" value="STRESS INDUCED PROTEIN-RELATED"/>
    <property type="match status" value="1"/>
</dbReference>
<dbReference type="EMBL" id="JAAARO010000022">
    <property type="protein sequence ID" value="KAF5726889.1"/>
    <property type="molecule type" value="Genomic_DNA"/>
</dbReference>
<dbReference type="Proteomes" id="UP000593562">
    <property type="component" value="Unassembled WGS sequence"/>
</dbReference>
<dbReference type="InParanoid" id="A0A7J7BYB4"/>
<comment type="caution">
    <text evidence="1">The sequence shown here is derived from an EMBL/GenBank/DDBJ whole genome shotgun (WGS) entry which is preliminary data.</text>
</comment>
<organism evidence="1 2">
    <name type="scientific">Tripterygium wilfordii</name>
    <name type="common">Thunder God vine</name>
    <dbReference type="NCBI Taxonomy" id="458696"/>
    <lineage>
        <taxon>Eukaryota</taxon>
        <taxon>Viridiplantae</taxon>
        <taxon>Streptophyta</taxon>
        <taxon>Embryophyta</taxon>
        <taxon>Tracheophyta</taxon>
        <taxon>Spermatophyta</taxon>
        <taxon>Magnoliopsida</taxon>
        <taxon>eudicotyledons</taxon>
        <taxon>Gunneridae</taxon>
        <taxon>Pentapetalae</taxon>
        <taxon>rosids</taxon>
        <taxon>fabids</taxon>
        <taxon>Celastrales</taxon>
        <taxon>Celastraceae</taxon>
        <taxon>Tripterygium</taxon>
    </lineage>
</organism>
<keyword evidence="2" id="KW-1185">Reference proteome</keyword>
<dbReference type="AlphaFoldDB" id="A0A7J7BYB4"/>
<reference evidence="1 2" key="1">
    <citation type="journal article" date="2020" name="Nat. Commun.">
        <title>Genome of Tripterygium wilfordii and identification of cytochrome P450 involved in triptolide biosynthesis.</title>
        <authorList>
            <person name="Tu L."/>
            <person name="Su P."/>
            <person name="Zhang Z."/>
            <person name="Gao L."/>
            <person name="Wang J."/>
            <person name="Hu T."/>
            <person name="Zhou J."/>
            <person name="Zhang Y."/>
            <person name="Zhao Y."/>
            <person name="Liu Y."/>
            <person name="Song Y."/>
            <person name="Tong Y."/>
            <person name="Lu Y."/>
            <person name="Yang J."/>
            <person name="Xu C."/>
            <person name="Jia M."/>
            <person name="Peters R.J."/>
            <person name="Huang L."/>
            <person name="Gao W."/>
        </authorList>
    </citation>
    <scope>NUCLEOTIDE SEQUENCE [LARGE SCALE GENOMIC DNA]</scope>
    <source>
        <strain evidence="2">cv. XIE 37</strain>
        <tissue evidence="1">Leaf</tissue>
    </source>
</reference>
<proteinExistence type="predicted"/>
<evidence type="ECO:0000313" key="1">
    <source>
        <dbReference type="EMBL" id="KAF5726889.1"/>
    </source>
</evidence>
<protein>
    <submittedName>
        <fullName evidence="1">Uncharacterized protein</fullName>
    </submittedName>
</protein>